<keyword evidence="2" id="KW-1185">Reference proteome</keyword>
<dbReference type="Proteomes" id="UP000634004">
    <property type="component" value="Unassembled WGS sequence"/>
</dbReference>
<evidence type="ECO:0000313" key="1">
    <source>
        <dbReference type="EMBL" id="GHA89170.1"/>
    </source>
</evidence>
<gene>
    <name evidence="1" type="ORF">GCM10009069_10290</name>
</gene>
<comment type="caution">
    <text evidence="1">The sequence shown here is derived from an EMBL/GenBank/DDBJ whole genome shotgun (WGS) entry which is preliminary data.</text>
</comment>
<organism evidence="1 2">
    <name type="scientific">Algimonas arctica</name>
    <dbReference type="NCBI Taxonomy" id="1479486"/>
    <lineage>
        <taxon>Bacteria</taxon>
        <taxon>Pseudomonadati</taxon>
        <taxon>Pseudomonadota</taxon>
        <taxon>Alphaproteobacteria</taxon>
        <taxon>Maricaulales</taxon>
        <taxon>Robiginitomaculaceae</taxon>
        <taxon>Algimonas</taxon>
    </lineage>
</organism>
<dbReference type="AlphaFoldDB" id="A0A8J3CRM8"/>
<accession>A0A8J3CRM8</accession>
<proteinExistence type="predicted"/>
<sequence>MIIQLPGSQLINLLAQLTDEQRHQFASKATLAPPHPLCPCECGPDFAKITDLAERFVPPRLDL</sequence>
<dbReference type="EMBL" id="BMZH01000003">
    <property type="protein sequence ID" value="GHA89170.1"/>
    <property type="molecule type" value="Genomic_DNA"/>
</dbReference>
<name>A0A8J3CRM8_9PROT</name>
<reference evidence="1" key="2">
    <citation type="submission" date="2020-09" db="EMBL/GenBank/DDBJ databases">
        <authorList>
            <person name="Sun Q."/>
            <person name="Kim S."/>
        </authorList>
    </citation>
    <scope>NUCLEOTIDE SEQUENCE</scope>
    <source>
        <strain evidence="1">KCTC 32513</strain>
    </source>
</reference>
<reference evidence="1" key="1">
    <citation type="journal article" date="2014" name="Int. J. Syst. Evol. Microbiol.">
        <title>Complete genome sequence of Corynebacterium casei LMG S-19264T (=DSM 44701T), isolated from a smear-ripened cheese.</title>
        <authorList>
            <consortium name="US DOE Joint Genome Institute (JGI-PGF)"/>
            <person name="Walter F."/>
            <person name="Albersmeier A."/>
            <person name="Kalinowski J."/>
            <person name="Ruckert C."/>
        </authorList>
    </citation>
    <scope>NUCLEOTIDE SEQUENCE</scope>
    <source>
        <strain evidence="1">KCTC 32513</strain>
    </source>
</reference>
<evidence type="ECO:0000313" key="2">
    <source>
        <dbReference type="Proteomes" id="UP000634004"/>
    </source>
</evidence>
<protein>
    <submittedName>
        <fullName evidence="1">Uncharacterized protein</fullName>
    </submittedName>
</protein>